<gene>
    <name evidence="2" type="ORF">RclHR1_18130003</name>
</gene>
<feature type="region of interest" description="Disordered" evidence="1">
    <location>
        <begin position="1"/>
        <end position="32"/>
    </location>
</feature>
<dbReference type="EMBL" id="BEXD01000906">
    <property type="protein sequence ID" value="GBB91039.1"/>
    <property type="molecule type" value="Genomic_DNA"/>
</dbReference>
<evidence type="ECO:0000256" key="1">
    <source>
        <dbReference type="SAM" id="MobiDB-lite"/>
    </source>
</evidence>
<name>A0A2Z6QZ35_9GLOM</name>
<organism evidence="2 3">
    <name type="scientific">Rhizophagus clarus</name>
    <dbReference type="NCBI Taxonomy" id="94130"/>
    <lineage>
        <taxon>Eukaryota</taxon>
        <taxon>Fungi</taxon>
        <taxon>Fungi incertae sedis</taxon>
        <taxon>Mucoromycota</taxon>
        <taxon>Glomeromycotina</taxon>
        <taxon>Glomeromycetes</taxon>
        <taxon>Glomerales</taxon>
        <taxon>Glomeraceae</taxon>
        <taxon>Rhizophagus</taxon>
    </lineage>
</organism>
<keyword evidence="3" id="KW-1185">Reference proteome</keyword>
<feature type="region of interest" description="Disordered" evidence="1">
    <location>
        <begin position="70"/>
        <end position="101"/>
    </location>
</feature>
<protein>
    <submittedName>
        <fullName evidence="2">Uncharacterized protein</fullName>
    </submittedName>
</protein>
<evidence type="ECO:0000313" key="3">
    <source>
        <dbReference type="Proteomes" id="UP000247702"/>
    </source>
</evidence>
<comment type="caution">
    <text evidence="2">The sequence shown here is derived from an EMBL/GenBank/DDBJ whole genome shotgun (WGS) entry which is preliminary data.</text>
</comment>
<dbReference type="AlphaFoldDB" id="A0A2Z6QZ35"/>
<sequence length="145" mass="16342">MILHTTTTLPVSSHSTSSIIISPSTSSPSTSPIHVSFTEDSMYSSSDYDCDITELNFNFIIRSCNEKARPANDADFETSQFSDQRKVPKSSSNVVPKESNIDEENSKKAAIVMELTKKWFCQEYSRTCFIDTIRHIQLTLHHLTS</sequence>
<dbReference type="STRING" id="94130.A0A2Z6QZ35"/>
<dbReference type="Proteomes" id="UP000247702">
    <property type="component" value="Unassembled WGS sequence"/>
</dbReference>
<proteinExistence type="predicted"/>
<reference evidence="2 3" key="1">
    <citation type="submission" date="2017-11" db="EMBL/GenBank/DDBJ databases">
        <title>The genome of Rhizophagus clarus HR1 reveals common genetic basis of auxotrophy among arbuscular mycorrhizal fungi.</title>
        <authorList>
            <person name="Kobayashi Y."/>
        </authorList>
    </citation>
    <scope>NUCLEOTIDE SEQUENCE [LARGE SCALE GENOMIC DNA]</scope>
    <source>
        <strain evidence="2 3">HR1</strain>
    </source>
</reference>
<evidence type="ECO:0000313" key="2">
    <source>
        <dbReference type="EMBL" id="GBB91039.1"/>
    </source>
</evidence>
<accession>A0A2Z6QZ35</accession>